<evidence type="ECO:0000313" key="8">
    <source>
        <dbReference type="EMBL" id="KAF2296262.1"/>
    </source>
</evidence>
<dbReference type="AlphaFoldDB" id="A0A6A6L4D2"/>
<name>A0A6A6L4D2_HEVBR</name>
<dbReference type="GO" id="GO:0005643">
    <property type="term" value="C:nuclear pore"/>
    <property type="evidence" value="ECO:0007669"/>
    <property type="project" value="UniProtKB-SubCell"/>
</dbReference>
<evidence type="ECO:0000256" key="6">
    <source>
        <dbReference type="ARBA" id="ARBA00023132"/>
    </source>
</evidence>
<dbReference type="GO" id="GO:0017056">
    <property type="term" value="F:structural constituent of nuclear pore"/>
    <property type="evidence" value="ECO:0007669"/>
    <property type="project" value="InterPro"/>
</dbReference>
<comment type="subcellular location">
    <subcellularLocation>
        <location evidence="1">Nucleus</location>
        <location evidence="1">Nuclear pore complex</location>
    </subcellularLocation>
</comment>
<keyword evidence="5" id="KW-0811">Translocation</keyword>
<comment type="caution">
    <text evidence="8">The sequence shown here is derived from an EMBL/GenBank/DDBJ whole genome shotgun (WGS) entry which is preliminary data.</text>
</comment>
<evidence type="ECO:0000256" key="4">
    <source>
        <dbReference type="ARBA" id="ARBA00022927"/>
    </source>
</evidence>
<keyword evidence="9" id="KW-1185">Reference proteome</keyword>
<dbReference type="PANTHER" id="PTHR13257:SF0">
    <property type="entry name" value="NUCLEAR PORE COMPLEX PROTEIN NUP88"/>
    <property type="match status" value="1"/>
</dbReference>
<evidence type="ECO:0000256" key="2">
    <source>
        <dbReference type="ARBA" id="ARBA00022448"/>
    </source>
</evidence>
<keyword evidence="3" id="KW-0509">mRNA transport</keyword>
<keyword evidence="6" id="KW-0906">Nuclear pore complex</keyword>
<keyword evidence="7" id="KW-0539">Nucleus</keyword>
<dbReference type="GO" id="GO:0006406">
    <property type="term" value="P:mRNA export from nucleus"/>
    <property type="evidence" value="ECO:0007669"/>
    <property type="project" value="TreeGrafter"/>
</dbReference>
<organism evidence="8 9">
    <name type="scientific">Hevea brasiliensis</name>
    <name type="common">Para rubber tree</name>
    <name type="synonym">Siphonia brasiliensis</name>
    <dbReference type="NCBI Taxonomy" id="3981"/>
    <lineage>
        <taxon>Eukaryota</taxon>
        <taxon>Viridiplantae</taxon>
        <taxon>Streptophyta</taxon>
        <taxon>Embryophyta</taxon>
        <taxon>Tracheophyta</taxon>
        <taxon>Spermatophyta</taxon>
        <taxon>Magnoliopsida</taxon>
        <taxon>eudicotyledons</taxon>
        <taxon>Gunneridae</taxon>
        <taxon>Pentapetalae</taxon>
        <taxon>rosids</taxon>
        <taxon>fabids</taxon>
        <taxon>Malpighiales</taxon>
        <taxon>Euphorbiaceae</taxon>
        <taxon>Crotonoideae</taxon>
        <taxon>Micrandreae</taxon>
        <taxon>Hevea</taxon>
    </lineage>
</organism>
<sequence length="292" mass="32299">MAIFDGVYSLCDGPGFQEGHTGDYHICSVLSLIYVSFKSTICVYVSKQVAEKEESFWSTKLIEAEFLADVQIDFVVNRISNNRNGFAVVLAGSDGLCVMYLYGRTSNNDKAIVCRDFDLSSDLPQPEQEYYLQPVEPGRSRNPASIYPVDFSFGGDHLWDRFSGPLRKVHHGREDEDSAVRGVECEGCAVNFLYNKVSTDSILVTAWSGGQLQIDALADEIQPVWTVGSPPHICVDSHGHILVLAMICESTSSKIPVVKLDQPLDHTVWLGHPQPLLRLATVDLALPMKTES</sequence>
<evidence type="ECO:0000256" key="7">
    <source>
        <dbReference type="ARBA" id="ARBA00023242"/>
    </source>
</evidence>
<dbReference type="Proteomes" id="UP000467840">
    <property type="component" value="Chromosome 7"/>
</dbReference>
<protein>
    <submittedName>
        <fullName evidence="8">Uncharacterized protein</fullName>
    </submittedName>
</protein>
<keyword evidence="4" id="KW-0653">Protein transport</keyword>
<keyword evidence="2" id="KW-0813">Transport</keyword>
<evidence type="ECO:0000256" key="5">
    <source>
        <dbReference type="ARBA" id="ARBA00023010"/>
    </source>
</evidence>
<dbReference type="EMBL" id="JAAGAX010000013">
    <property type="protein sequence ID" value="KAF2296262.1"/>
    <property type="molecule type" value="Genomic_DNA"/>
</dbReference>
<reference evidence="8 9" key="1">
    <citation type="journal article" date="2020" name="Mol. Plant">
        <title>The Chromosome-Based Rubber Tree Genome Provides New Insights into Spurge Genome Evolution and Rubber Biosynthesis.</title>
        <authorList>
            <person name="Liu J."/>
            <person name="Shi C."/>
            <person name="Shi C.C."/>
            <person name="Li W."/>
            <person name="Zhang Q.J."/>
            <person name="Zhang Y."/>
            <person name="Li K."/>
            <person name="Lu H.F."/>
            <person name="Shi C."/>
            <person name="Zhu S.T."/>
            <person name="Xiao Z.Y."/>
            <person name="Nan H."/>
            <person name="Yue Y."/>
            <person name="Zhu X.G."/>
            <person name="Wu Y."/>
            <person name="Hong X.N."/>
            <person name="Fan G.Y."/>
            <person name="Tong Y."/>
            <person name="Zhang D."/>
            <person name="Mao C.L."/>
            <person name="Liu Y.L."/>
            <person name="Hao S.J."/>
            <person name="Liu W.Q."/>
            <person name="Lv M.Q."/>
            <person name="Zhang H.B."/>
            <person name="Liu Y."/>
            <person name="Hu-Tang G.R."/>
            <person name="Wang J.P."/>
            <person name="Wang J.H."/>
            <person name="Sun Y.H."/>
            <person name="Ni S.B."/>
            <person name="Chen W.B."/>
            <person name="Zhang X.C."/>
            <person name="Jiao Y.N."/>
            <person name="Eichler E.E."/>
            <person name="Li G.H."/>
            <person name="Liu X."/>
            <person name="Gao L.Z."/>
        </authorList>
    </citation>
    <scope>NUCLEOTIDE SEQUENCE [LARGE SCALE GENOMIC DNA]</scope>
    <source>
        <strain evidence="9">cv. GT1</strain>
        <tissue evidence="8">Leaf</tissue>
    </source>
</reference>
<evidence type="ECO:0000256" key="1">
    <source>
        <dbReference type="ARBA" id="ARBA00004567"/>
    </source>
</evidence>
<dbReference type="GO" id="GO:0000055">
    <property type="term" value="P:ribosomal large subunit export from nucleus"/>
    <property type="evidence" value="ECO:0007669"/>
    <property type="project" value="InterPro"/>
</dbReference>
<dbReference type="GO" id="GO:0000056">
    <property type="term" value="P:ribosomal small subunit export from nucleus"/>
    <property type="evidence" value="ECO:0007669"/>
    <property type="project" value="InterPro"/>
</dbReference>
<accession>A0A6A6L4D2</accession>
<dbReference type="PANTHER" id="PTHR13257">
    <property type="entry name" value="NUCLEOPORIN NUP84-RELATED"/>
    <property type="match status" value="1"/>
</dbReference>
<evidence type="ECO:0000313" key="9">
    <source>
        <dbReference type="Proteomes" id="UP000467840"/>
    </source>
</evidence>
<proteinExistence type="predicted"/>
<gene>
    <name evidence="8" type="ORF">GH714_037147</name>
</gene>
<evidence type="ECO:0000256" key="3">
    <source>
        <dbReference type="ARBA" id="ARBA00022816"/>
    </source>
</evidence>
<dbReference type="InterPro" id="IPR037700">
    <property type="entry name" value="NUP88/NUP82"/>
</dbReference>
<dbReference type="GO" id="GO:0006606">
    <property type="term" value="P:protein import into nucleus"/>
    <property type="evidence" value="ECO:0007669"/>
    <property type="project" value="TreeGrafter"/>
</dbReference>